<name>A0ABY4QKG5_9MYCO</name>
<protein>
    <submittedName>
        <fullName evidence="1">Uncharacterized protein</fullName>
    </submittedName>
</protein>
<sequence length="82" mass="9072">MPGQEGRFARYRLRDLTKLRHPIDYTHDDIVVENGGQSLRPLTLWLSDSGVAPAVAKSWQTSAVRQILWSGPIAGCGSIVVR</sequence>
<dbReference type="Proteomes" id="UP001056610">
    <property type="component" value="Chromosome"/>
</dbReference>
<dbReference type="RefSeq" id="WP_219065426.1">
    <property type="nucleotide sequence ID" value="NZ_CAJUXY010000001.1"/>
</dbReference>
<gene>
    <name evidence="1" type="ORF">M5I08_18540</name>
</gene>
<proteinExistence type="predicted"/>
<keyword evidence="2" id="KW-1185">Reference proteome</keyword>
<dbReference type="EMBL" id="CP097320">
    <property type="protein sequence ID" value="UQX10165.1"/>
    <property type="molecule type" value="Genomic_DNA"/>
</dbReference>
<evidence type="ECO:0000313" key="1">
    <source>
        <dbReference type="EMBL" id="UQX10165.1"/>
    </source>
</evidence>
<organism evidence="1 2">
    <name type="scientific">Candidatus Mycobacterium methanotrophicum</name>
    <dbReference type="NCBI Taxonomy" id="2943498"/>
    <lineage>
        <taxon>Bacteria</taxon>
        <taxon>Bacillati</taxon>
        <taxon>Actinomycetota</taxon>
        <taxon>Actinomycetes</taxon>
        <taxon>Mycobacteriales</taxon>
        <taxon>Mycobacteriaceae</taxon>
        <taxon>Mycobacterium</taxon>
    </lineage>
</organism>
<reference evidence="1" key="1">
    <citation type="submission" date="2022-05" db="EMBL/GenBank/DDBJ databases">
        <title>A methanotrophic Mycobacterium dominates a cave microbial ecosystem.</title>
        <authorList>
            <person name="Van Spanning R.J.M."/>
            <person name="Guan Q."/>
            <person name="Melkonian C."/>
            <person name="Gallant J."/>
            <person name="Polerecky L."/>
            <person name="Flot J.-F."/>
            <person name="Brandt B.W."/>
            <person name="Braster M."/>
            <person name="Iturbe Espinoza P."/>
            <person name="Aerts J."/>
            <person name="Meima-Franke M."/>
            <person name="Piersma S.R."/>
            <person name="Bunduc C."/>
            <person name="Ummels R."/>
            <person name="Pain A."/>
            <person name="Fleming E.J."/>
            <person name="van der Wel N."/>
            <person name="Gherman V.D."/>
            <person name="Sarbu S.M."/>
            <person name="Bodelier P.L.E."/>
            <person name="Bitter W."/>
        </authorList>
    </citation>
    <scope>NUCLEOTIDE SEQUENCE</scope>
    <source>
        <strain evidence="1">Sulfur Cave</strain>
    </source>
</reference>
<accession>A0ABY4QKG5</accession>
<evidence type="ECO:0000313" key="2">
    <source>
        <dbReference type="Proteomes" id="UP001056610"/>
    </source>
</evidence>